<dbReference type="SUPFAM" id="SSF55785">
    <property type="entry name" value="PYP-like sensor domain (PAS domain)"/>
    <property type="match status" value="2"/>
</dbReference>
<dbReference type="Pfam" id="PF08447">
    <property type="entry name" value="PAS_3"/>
    <property type="match status" value="1"/>
</dbReference>
<comment type="caution">
    <text evidence="10">The sequence shown here is derived from an EMBL/GenBank/DDBJ whole genome shotgun (WGS) entry which is preliminary data.</text>
</comment>
<name>A0AAE3VMM9_9HYPH</name>
<dbReference type="InterPro" id="IPR004089">
    <property type="entry name" value="MCPsignal_dom"/>
</dbReference>
<dbReference type="Gene3D" id="3.30.450.20">
    <property type="entry name" value="PAS domain"/>
    <property type="match status" value="2"/>
</dbReference>
<evidence type="ECO:0000313" key="10">
    <source>
        <dbReference type="EMBL" id="MDQ0314765.1"/>
    </source>
</evidence>
<dbReference type="Gene3D" id="1.10.287.950">
    <property type="entry name" value="Methyl-accepting chemotaxis protein"/>
    <property type="match status" value="1"/>
</dbReference>
<evidence type="ECO:0000259" key="7">
    <source>
        <dbReference type="PROSITE" id="PS50112"/>
    </source>
</evidence>
<dbReference type="RefSeq" id="WP_306884551.1">
    <property type="nucleotide sequence ID" value="NZ_JAUSUL010000001.1"/>
</dbReference>
<feature type="domain" description="PAC" evidence="8">
    <location>
        <begin position="82"/>
        <end position="133"/>
    </location>
</feature>
<dbReference type="InterPro" id="IPR000727">
    <property type="entry name" value="T_SNARE_dom"/>
</dbReference>
<dbReference type="GO" id="GO:0007165">
    <property type="term" value="P:signal transduction"/>
    <property type="evidence" value="ECO:0007669"/>
    <property type="project" value="UniProtKB-KW"/>
</dbReference>
<sequence length="492" mass="53415">MLRLMPSNNAHRILAALDRSLAIIEFTPQGEIIGANKNFLECLGYKLEEIVGRNHSMFVPASIRESGDYKTFWNDLRSGEYKDAEFPRVRKDGQTVWIRATYNPVMEKGRVVKVVKFAADVTREKRAAAAAEGQIAAINKSQAVIHFTPDGTILDANDNFLKAMGYKLDEIRGQHHSMFVEAGERASACYRDHWDALARGEYKTGEFKRLGKGGRTVYIQATYNPILDETGRTTSVVKFAVDRTAQVTDRLRRIEIQKEIDTDLGRIFEEISDTSRQAASAASASTQTSSNVQAVASGAEELAASVAEISQQVTHALRVTEEAVQDGERTNAIVGGLAEAAQRIGDIVDLINNIASQTNLLALNATIEAARAGEAGKGFSVVATEVKSLASQTSKATDEIGSQILAVQQTTQQAVEALKAIGDRINDINEISSSIASAVEEQAAVTRDMSSNMQTAADGVDTITRNMNAIASSTRQVETTTNQVREVSKQIA</sequence>
<feature type="domain" description="T-SNARE coiled-coil homology" evidence="9">
    <location>
        <begin position="408"/>
        <end position="470"/>
    </location>
</feature>
<evidence type="ECO:0000256" key="2">
    <source>
        <dbReference type="ARBA" id="ARBA00022519"/>
    </source>
</evidence>
<dbReference type="InterPro" id="IPR001610">
    <property type="entry name" value="PAC"/>
</dbReference>
<dbReference type="PANTHER" id="PTHR32089:SF112">
    <property type="entry name" value="LYSOZYME-LIKE PROTEIN-RELATED"/>
    <property type="match status" value="1"/>
</dbReference>
<dbReference type="GO" id="GO:0006935">
    <property type="term" value="P:chemotaxis"/>
    <property type="evidence" value="ECO:0007669"/>
    <property type="project" value="InterPro"/>
</dbReference>
<dbReference type="GO" id="GO:0005886">
    <property type="term" value="C:plasma membrane"/>
    <property type="evidence" value="ECO:0007669"/>
    <property type="project" value="UniProtKB-SubCell"/>
</dbReference>
<dbReference type="InterPro" id="IPR013655">
    <property type="entry name" value="PAS_fold_3"/>
</dbReference>
<organism evidence="10 11">
    <name type="scientific">Amorphus orientalis</name>
    <dbReference type="NCBI Taxonomy" id="649198"/>
    <lineage>
        <taxon>Bacteria</taxon>
        <taxon>Pseudomonadati</taxon>
        <taxon>Pseudomonadota</taxon>
        <taxon>Alphaproteobacteria</taxon>
        <taxon>Hyphomicrobiales</taxon>
        <taxon>Amorphaceae</taxon>
        <taxon>Amorphus</taxon>
    </lineage>
</organism>
<dbReference type="InterPro" id="IPR000014">
    <property type="entry name" value="PAS"/>
</dbReference>
<dbReference type="PRINTS" id="PR00260">
    <property type="entry name" value="CHEMTRNSDUCR"/>
</dbReference>
<dbReference type="SMART" id="SM00283">
    <property type="entry name" value="MA"/>
    <property type="match status" value="1"/>
</dbReference>
<proteinExistence type="inferred from homology"/>
<evidence type="ECO:0000256" key="5">
    <source>
        <dbReference type="PROSITE-ProRule" id="PRU00284"/>
    </source>
</evidence>
<dbReference type="NCBIfam" id="TIGR00229">
    <property type="entry name" value="sensory_box"/>
    <property type="match status" value="2"/>
</dbReference>
<dbReference type="PROSITE" id="PS50112">
    <property type="entry name" value="PAS"/>
    <property type="match status" value="1"/>
</dbReference>
<comment type="subcellular location">
    <subcellularLocation>
        <location evidence="1">Cell inner membrane</location>
        <topology evidence="1">Multi-pass membrane protein</topology>
    </subcellularLocation>
</comment>
<dbReference type="Proteomes" id="UP001229244">
    <property type="component" value="Unassembled WGS sequence"/>
</dbReference>
<feature type="domain" description="Methyl-accepting transducer" evidence="6">
    <location>
        <begin position="256"/>
        <end position="492"/>
    </location>
</feature>
<dbReference type="SMART" id="SM00086">
    <property type="entry name" value="PAC"/>
    <property type="match status" value="2"/>
</dbReference>
<gene>
    <name evidence="10" type="ORF">J2S73_001202</name>
</gene>
<dbReference type="EMBL" id="JAUSUL010000001">
    <property type="protein sequence ID" value="MDQ0314765.1"/>
    <property type="molecule type" value="Genomic_DNA"/>
</dbReference>
<evidence type="ECO:0000256" key="4">
    <source>
        <dbReference type="ARBA" id="ARBA00029447"/>
    </source>
</evidence>
<dbReference type="PROSITE" id="PS50192">
    <property type="entry name" value="T_SNARE"/>
    <property type="match status" value="1"/>
</dbReference>
<dbReference type="InterPro" id="IPR004090">
    <property type="entry name" value="Chemotax_Me-accpt_rcpt"/>
</dbReference>
<dbReference type="InterPro" id="IPR000700">
    <property type="entry name" value="PAS-assoc_C"/>
</dbReference>
<dbReference type="InterPro" id="IPR035965">
    <property type="entry name" value="PAS-like_dom_sf"/>
</dbReference>
<dbReference type="SUPFAM" id="SSF58104">
    <property type="entry name" value="Methyl-accepting chemotaxis protein (MCP) signaling domain"/>
    <property type="match status" value="1"/>
</dbReference>
<dbReference type="Pfam" id="PF00015">
    <property type="entry name" value="MCPsignal"/>
    <property type="match status" value="1"/>
</dbReference>
<evidence type="ECO:0000313" key="11">
    <source>
        <dbReference type="Proteomes" id="UP001229244"/>
    </source>
</evidence>
<dbReference type="PROSITE" id="PS50111">
    <property type="entry name" value="CHEMOTAXIS_TRANSDUC_2"/>
    <property type="match status" value="1"/>
</dbReference>
<evidence type="ECO:0000256" key="1">
    <source>
        <dbReference type="ARBA" id="ARBA00004429"/>
    </source>
</evidence>
<dbReference type="Pfam" id="PF13426">
    <property type="entry name" value="PAS_9"/>
    <property type="match status" value="1"/>
</dbReference>
<dbReference type="PANTHER" id="PTHR32089">
    <property type="entry name" value="METHYL-ACCEPTING CHEMOTAXIS PROTEIN MCPB"/>
    <property type="match status" value="1"/>
</dbReference>
<keyword evidence="2" id="KW-1003">Cell membrane</keyword>
<keyword evidence="3 5" id="KW-0807">Transducer</keyword>
<evidence type="ECO:0000256" key="3">
    <source>
        <dbReference type="ARBA" id="ARBA00023224"/>
    </source>
</evidence>
<keyword evidence="2" id="KW-0997">Cell inner membrane</keyword>
<dbReference type="GO" id="GO:0004888">
    <property type="term" value="F:transmembrane signaling receptor activity"/>
    <property type="evidence" value="ECO:0007669"/>
    <property type="project" value="InterPro"/>
</dbReference>
<accession>A0AAE3VMM9</accession>
<keyword evidence="11" id="KW-1185">Reference proteome</keyword>
<protein>
    <submittedName>
        <fullName evidence="10">Methyl-accepting chemotaxis protein</fullName>
    </submittedName>
</protein>
<keyword evidence="2" id="KW-0472">Membrane</keyword>
<dbReference type="PROSITE" id="PS50113">
    <property type="entry name" value="PAC"/>
    <property type="match status" value="1"/>
</dbReference>
<evidence type="ECO:0000259" key="9">
    <source>
        <dbReference type="PROSITE" id="PS50192"/>
    </source>
</evidence>
<comment type="similarity">
    <text evidence="4">Belongs to the methyl-accepting chemotaxis (MCP) protein family.</text>
</comment>
<dbReference type="SMART" id="SM00091">
    <property type="entry name" value="PAS"/>
    <property type="match status" value="2"/>
</dbReference>
<reference evidence="10" key="1">
    <citation type="submission" date="2023-07" db="EMBL/GenBank/DDBJ databases">
        <title>Genomic Encyclopedia of Type Strains, Phase IV (KMG-IV): sequencing the most valuable type-strain genomes for metagenomic binning, comparative biology and taxonomic classification.</title>
        <authorList>
            <person name="Goeker M."/>
        </authorList>
    </citation>
    <scope>NUCLEOTIDE SEQUENCE</scope>
    <source>
        <strain evidence="10">DSM 21202</strain>
    </source>
</reference>
<dbReference type="AlphaFoldDB" id="A0AAE3VMM9"/>
<evidence type="ECO:0000259" key="6">
    <source>
        <dbReference type="PROSITE" id="PS50111"/>
    </source>
</evidence>
<feature type="domain" description="PAS" evidence="7">
    <location>
        <begin position="23"/>
        <end position="54"/>
    </location>
</feature>
<dbReference type="CDD" id="cd00130">
    <property type="entry name" value="PAS"/>
    <property type="match status" value="2"/>
</dbReference>
<evidence type="ECO:0000259" key="8">
    <source>
        <dbReference type="PROSITE" id="PS50113"/>
    </source>
</evidence>